<feature type="domain" description="PHD-type" evidence="8">
    <location>
        <begin position="269"/>
        <end position="321"/>
    </location>
</feature>
<feature type="compositionally biased region" description="Low complexity" evidence="7">
    <location>
        <begin position="240"/>
        <end position="259"/>
    </location>
</feature>
<dbReference type="InterPro" id="IPR037869">
    <property type="entry name" value="Spp1/CFP1"/>
</dbReference>
<accession>A0A9P7Z5C8</accession>
<feature type="compositionally biased region" description="Basic and acidic residues" evidence="7">
    <location>
        <begin position="138"/>
        <end position="152"/>
    </location>
</feature>
<dbReference type="InterPro" id="IPR013083">
    <property type="entry name" value="Znf_RING/FYVE/PHD"/>
</dbReference>
<dbReference type="InterPro" id="IPR001965">
    <property type="entry name" value="Znf_PHD"/>
</dbReference>
<reference evidence="9" key="1">
    <citation type="journal article" date="2021" name="IMA Fungus">
        <title>Genomic characterization of three marine fungi, including Emericellopsis atlantica sp. nov. with signatures of a generalist lifestyle and marine biomass degradation.</title>
        <authorList>
            <person name="Hagestad O.C."/>
            <person name="Hou L."/>
            <person name="Andersen J.H."/>
            <person name="Hansen E.H."/>
            <person name="Altermark B."/>
            <person name="Li C."/>
            <person name="Kuhnert E."/>
            <person name="Cox R.J."/>
            <person name="Crous P.W."/>
            <person name="Spatafora J.W."/>
            <person name="Lail K."/>
            <person name="Amirebrahimi M."/>
            <person name="Lipzen A."/>
            <person name="Pangilinan J."/>
            <person name="Andreopoulos W."/>
            <person name="Hayes R.D."/>
            <person name="Ng V."/>
            <person name="Grigoriev I.V."/>
            <person name="Jackson S.A."/>
            <person name="Sutton T.D.S."/>
            <person name="Dobson A.D.W."/>
            <person name="Rama T."/>
        </authorList>
    </citation>
    <scope>NUCLEOTIDE SEQUENCE</scope>
    <source>
        <strain evidence="9">TRa3180A</strain>
    </source>
</reference>
<feature type="compositionally biased region" description="Low complexity" evidence="7">
    <location>
        <begin position="199"/>
        <end position="209"/>
    </location>
</feature>
<dbReference type="PROSITE" id="PS01359">
    <property type="entry name" value="ZF_PHD_1"/>
    <property type="match status" value="1"/>
</dbReference>
<evidence type="ECO:0000256" key="7">
    <source>
        <dbReference type="SAM" id="MobiDB-lite"/>
    </source>
</evidence>
<sequence length="616" mass="68148">MMSSGDEGPSNADVTLNSSVADLNLQEPTSSSPDNAADSATISYQPPISNNVPGFRYKYPQAKPTPPGVDDTEWNKLFTAADSRYYNKHGKNSKESEKYRIRGETYELALKMLGEKREKEKLVAAGLLPAKARKIPTADKLGKMSTTIKREPSTASRDATPMFGTSIGDMTLGIAEKIKSEGRARKPMAPTTISSDRGTPAPTTTIKSTPIPPPKLDKPVLKKKATAPSVKKPVIKPRSETPSGTSGSRPSGPRTSNSTDNESGSNDGGEYCICRGPDDHRMMVCCEGGCDDWYHCSCVGIDETDTRELLDRYVCPKCTTAEAFTTWKPMCRYYNVGIFQGKLPCKKHARVTMNPPSKYCSDEHRDAFWTFVKSRVRGDEKPSMGGALNRKEIGWLLERSKTADDVHGLGGKPRLPNKEDADLTRPVGLYYLTAEEQLEIAEIQQKKAVIEARVGGFTNQVKVLVMINDRAKHALKLTNLEVKDFCGYDNRLAMNEAEFSIWCNTAEGQAALETGEIGPRTSETLSLGMIMPHPAQSIPDAPKGPDALNNMCLKARKKCKHLNWRELHNHDFVYNKKILRDELERLARAEAEIVDNAETREAAKDYYANNVTIQLF</sequence>
<dbReference type="OrthoDB" id="436852at2759"/>
<dbReference type="GO" id="GO:0045893">
    <property type="term" value="P:positive regulation of DNA-templated transcription"/>
    <property type="evidence" value="ECO:0007669"/>
    <property type="project" value="TreeGrafter"/>
</dbReference>
<feature type="compositionally biased region" description="Polar residues" evidence="7">
    <location>
        <begin position="12"/>
        <end position="52"/>
    </location>
</feature>
<keyword evidence="3 6" id="KW-0863">Zinc-finger</keyword>
<evidence type="ECO:0000256" key="6">
    <source>
        <dbReference type="PROSITE-ProRule" id="PRU00146"/>
    </source>
</evidence>
<keyword evidence="5" id="KW-0539">Nucleus</keyword>
<evidence type="ECO:0000259" key="8">
    <source>
        <dbReference type="PROSITE" id="PS50016"/>
    </source>
</evidence>
<evidence type="ECO:0000256" key="4">
    <source>
        <dbReference type="ARBA" id="ARBA00022833"/>
    </source>
</evidence>
<keyword evidence="4" id="KW-0862">Zinc</keyword>
<feature type="region of interest" description="Disordered" evidence="7">
    <location>
        <begin position="1"/>
        <end position="73"/>
    </location>
</feature>
<dbReference type="GO" id="GO:0048188">
    <property type="term" value="C:Set1C/COMPASS complex"/>
    <property type="evidence" value="ECO:0007669"/>
    <property type="project" value="InterPro"/>
</dbReference>
<evidence type="ECO:0000313" key="10">
    <source>
        <dbReference type="Proteomes" id="UP000887226"/>
    </source>
</evidence>
<dbReference type="Gene3D" id="3.30.40.10">
    <property type="entry name" value="Zinc/RING finger domain, C3HC4 (zinc finger)"/>
    <property type="match status" value="1"/>
</dbReference>
<feature type="region of interest" description="Disordered" evidence="7">
    <location>
        <begin position="138"/>
        <end position="167"/>
    </location>
</feature>
<dbReference type="PROSITE" id="PS50016">
    <property type="entry name" value="ZF_PHD_2"/>
    <property type="match status" value="1"/>
</dbReference>
<dbReference type="CDD" id="cd15552">
    <property type="entry name" value="PHD_PHF3_like"/>
    <property type="match status" value="1"/>
</dbReference>
<gene>
    <name evidence="9" type="ORF">BJ878DRAFT_10449</name>
</gene>
<comment type="subcellular location">
    <subcellularLocation>
        <location evidence="1">Nucleus</location>
    </subcellularLocation>
</comment>
<dbReference type="Proteomes" id="UP000887226">
    <property type="component" value="Unassembled WGS sequence"/>
</dbReference>
<dbReference type="SUPFAM" id="SSF57903">
    <property type="entry name" value="FYVE/PHD zinc finger"/>
    <property type="match status" value="1"/>
</dbReference>
<evidence type="ECO:0000313" key="9">
    <source>
        <dbReference type="EMBL" id="KAG9245576.1"/>
    </source>
</evidence>
<dbReference type="Pfam" id="PF00628">
    <property type="entry name" value="PHD"/>
    <property type="match status" value="1"/>
</dbReference>
<evidence type="ECO:0000256" key="1">
    <source>
        <dbReference type="ARBA" id="ARBA00004123"/>
    </source>
</evidence>
<dbReference type="SMART" id="SM00249">
    <property type="entry name" value="PHD"/>
    <property type="match status" value="1"/>
</dbReference>
<dbReference type="InterPro" id="IPR019786">
    <property type="entry name" value="Zinc_finger_PHD-type_CS"/>
</dbReference>
<dbReference type="PANTHER" id="PTHR46174:SF1">
    <property type="entry name" value="CXXC-TYPE ZINC FINGER PROTEIN 1"/>
    <property type="match status" value="1"/>
</dbReference>
<dbReference type="InterPro" id="IPR019787">
    <property type="entry name" value="Znf_PHD-finger"/>
</dbReference>
<proteinExistence type="predicted"/>
<protein>
    <recommendedName>
        <fullName evidence="8">PHD-type domain-containing protein</fullName>
    </recommendedName>
</protein>
<keyword evidence="10" id="KW-1185">Reference proteome</keyword>
<organism evidence="9 10">
    <name type="scientific">Calycina marina</name>
    <dbReference type="NCBI Taxonomy" id="1763456"/>
    <lineage>
        <taxon>Eukaryota</taxon>
        <taxon>Fungi</taxon>
        <taxon>Dikarya</taxon>
        <taxon>Ascomycota</taxon>
        <taxon>Pezizomycotina</taxon>
        <taxon>Leotiomycetes</taxon>
        <taxon>Helotiales</taxon>
        <taxon>Pezizellaceae</taxon>
        <taxon>Calycina</taxon>
    </lineage>
</organism>
<evidence type="ECO:0000256" key="3">
    <source>
        <dbReference type="ARBA" id="ARBA00022771"/>
    </source>
</evidence>
<evidence type="ECO:0000256" key="2">
    <source>
        <dbReference type="ARBA" id="ARBA00022723"/>
    </source>
</evidence>
<dbReference type="AlphaFoldDB" id="A0A9P7Z5C8"/>
<dbReference type="EMBL" id="MU253840">
    <property type="protein sequence ID" value="KAG9245576.1"/>
    <property type="molecule type" value="Genomic_DNA"/>
</dbReference>
<comment type="caution">
    <text evidence="9">The sequence shown here is derived from an EMBL/GenBank/DDBJ whole genome shotgun (WGS) entry which is preliminary data.</text>
</comment>
<feature type="region of interest" description="Disordered" evidence="7">
    <location>
        <begin position="179"/>
        <end position="266"/>
    </location>
</feature>
<evidence type="ECO:0000256" key="5">
    <source>
        <dbReference type="ARBA" id="ARBA00023242"/>
    </source>
</evidence>
<dbReference type="PANTHER" id="PTHR46174">
    <property type="entry name" value="CXXC-TYPE ZINC FINGER PROTEIN 1"/>
    <property type="match status" value="1"/>
</dbReference>
<dbReference type="InterPro" id="IPR011011">
    <property type="entry name" value="Znf_FYVE_PHD"/>
</dbReference>
<name>A0A9P7Z5C8_9HELO</name>
<dbReference type="GO" id="GO:0008270">
    <property type="term" value="F:zinc ion binding"/>
    <property type="evidence" value="ECO:0007669"/>
    <property type="project" value="UniProtKB-KW"/>
</dbReference>
<keyword evidence="2" id="KW-0479">Metal-binding</keyword>